<dbReference type="PANTHER" id="PTHR43717">
    <property type="entry name" value="ANAEROBIC NITRIC OXIDE REDUCTASE FLAVORUBREDOXIN"/>
    <property type="match status" value="1"/>
</dbReference>
<name>A0A4Z0R7Y9_9FIRM</name>
<protein>
    <submittedName>
        <fullName evidence="3">Anaerobic nitric oxide reductase flavorubredoxin</fullName>
    </submittedName>
</protein>
<dbReference type="InterPro" id="IPR045761">
    <property type="entry name" value="ODP_dom"/>
</dbReference>
<comment type="caution">
    <text evidence="3">The sequence shown here is derived from an EMBL/GenBank/DDBJ whole genome shotgun (WGS) entry which is preliminary data.</text>
</comment>
<evidence type="ECO:0000256" key="1">
    <source>
        <dbReference type="ARBA" id="ARBA00007121"/>
    </source>
</evidence>
<dbReference type="SMART" id="SM00849">
    <property type="entry name" value="Lactamase_B"/>
    <property type="match status" value="1"/>
</dbReference>
<dbReference type="Gene3D" id="3.60.15.10">
    <property type="entry name" value="Ribonuclease Z/Hydroxyacylglutathione hydrolase-like"/>
    <property type="match status" value="1"/>
</dbReference>
<dbReference type="RefSeq" id="WP_135546228.1">
    <property type="nucleotide sequence ID" value="NZ_SPQQ01000003.1"/>
</dbReference>
<dbReference type="EMBL" id="SPQQ01000003">
    <property type="protein sequence ID" value="TGE38253.1"/>
    <property type="molecule type" value="Genomic_DNA"/>
</dbReference>
<dbReference type="GO" id="GO:0009055">
    <property type="term" value="F:electron transfer activity"/>
    <property type="evidence" value="ECO:0007669"/>
    <property type="project" value="InterPro"/>
</dbReference>
<dbReference type="OrthoDB" id="9807946at2"/>
<proteinExistence type="inferred from homology"/>
<dbReference type="PANTHER" id="PTHR43717:SF1">
    <property type="entry name" value="ANAEROBIC NITRIC OXIDE REDUCTASE FLAVORUBREDOXIN"/>
    <property type="match status" value="1"/>
</dbReference>
<organism evidence="3 4">
    <name type="scientific">Desulfosporosinus fructosivorans</name>
    <dbReference type="NCBI Taxonomy" id="2018669"/>
    <lineage>
        <taxon>Bacteria</taxon>
        <taxon>Bacillati</taxon>
        <taxon>Bacillota</taxon>
        <taxon>Clostridia</taxon>
        <taxon>Eubacteriales</taxon>
        <taxon>Desulfitobacteriaceae</taxon>
        <taxon>Desulfosporosinus</taxon>
    </lineage>
</organism>
<keyword evidence="4" id="KW-1185">Reference proteome</keyword>
<dbReference type="Pfam" id="PF00258">
    <property type="entry name" value="Flavodoxin_1"/>
    <property type="match status" value="1"/>
</dbReference>
<dbReference type="NCBIfam" id="NF008887">
    <property type="entry name" value="PRK11921.1"/>
    <property type="match status" value="1"/>
</dbReference>
<dbReference type="GO" id="GO:0016651">
    <property type="term" value="F:oxidoreductase activity, acting on NAD(P)H"/>
    <property type="evidence" value="ECO:0007669"/>
    <property type="project" value="UniProtKB-ARBA"/>
</dbReference>
<dbReference type="InterPro" id="IPR029039">
    <property type="entry name" value="Flavoprotein-like_sf"/>
</dbReference>
<evidence type="ECO:0000259" key="2">
    <source>
        <dbReference type="PROSITE" id="PS50902"/>
    </source>
</evidence>
<dbReference type="SUPFAM" id="SSF52218">
    <property type="entry name" value="Flavoproteins"/>
    <property type="match status" value="1"/>
</dbReference>
<dbReference type="PIRSF" id="PIRSF005243">
    <property type="entry name" value="ROO"/>
    <property type="match status" value="1"/>
</dbReference>
<dbReference type="InterPro" id="IPR016440">
    <property type="entry name" value="Rubredoxin-O_OxRdtase"/>
</dbReference>
<dbReference type="InterPro" id="IPR001279">
    <property type="entry name" value="Metallo-B-lactamas"/>
</dbReference>
<accession>A0A4Z0R7Y9</accession>
<dbReference type="InterPro" id="IPR008254">
    <property type="entry name" value="Flavodoxin/NO_synth"/>
</dbReference>
<evidence type="ECO:0000313" key="4">
    <source>
        <dbReference type="Proteomes" id="UP000298460"/>
    </source>
</evidence>
<comment type="similarity">
    <text evidence="1">In the N-terminal section; belongs to the zinc metallo-hydrolase group 3 family.</text>
</comment>
<evidence type="ECO:0000313" key="3">
    <source>
        <dbReference type="EMBL" id="TGE38253.1"/>
    </source>
</evidence>
<dbReference type="AlphaFoldDB" id="A0A4Z0R7Y9"/>
<dbReference type="CDD" id="cd07709">
    <property type="entry name" value="flavodiiron_proteins_MBL-fold"/>
    <property type="match status" value="1"/>
</dbReference>
<dbReference type="Pfam" id="PF19583">
    <property type="entry name" value="ODP"/>
    <property type="match status" value="1"/>
</dbReference>
<reference evidence="3 4" key="1">
    <citation type="submission" date="2019-03" db="EMBL/GenBank/DDBJ databases">
        <title>Draft Genome Sequence of Desulfosporosinus fructosivorans Strain 63.6F, Isolated from Marine Sediment in the Baltic Sea.</title>
        <authorList>
            <person name="Hausmann B."/>
            <person name="Vandieken V."/>
            <person name="Pjevac P."/>
            <person name="Schreck K."/>
            <person name="Herbold C.W."/>
            <person name="Loy A."/>
        </authorList>
    </citation>
    <scope>NUCLEOTIDE SEQUENCE [LARGE SCALE GENOMIC DNA]</scope>
    <source>
        <strain evidence="3 4">63.6F</strain>
    </source>
</reference>
<sequence>MSFEINKSVKWVGKIDWELKKFHGDELSTHRGSSYNSYLVRDEKVALIDCVWGPFSKEFVANLKKEIDLNSIDYIIANHGEPDHSGALPELMREIPNTPIYCTANAIKSLKGQYHQDWNFIPVKTGDKLSLGSKEFIFIEARMLHWPDTMFTYLTGDNILFSNDGFGQHLASEHMFNDLVDQTDLYYEALKYYGNILAPFSKMVVNKITEILSFNLPVDMICPSHGLIWRDNPLQIVNKYMEWAKDYQENQITIIYDTMWNSTRQMAEKIAAGIRLSDTDVTVKLFNCNSTHADKNDIIAEVFKSKAIIVGSPTINKGVSYAVAGILEMIKGLAFKNKKGAAFGSYGWSGEGNKLISTELEHGGFELLNEGLKVTWNPDDESFNKCLDFGQSIGQALK</sequence>
<dbReference type="PROSITE" id="PS50902">
    <property type="entry name" value="FLAVODOXIN_LIKE"/>
    <property type="match status" value="1"/>
</dbReference>
<feature type="domain" description="Flavodoxin-like" evidence="2">
    <location>
        <begin position="252"/>
        <end position="394"/>
    </location>
</feature>
<dbReference type="GO" id="GO:0010181">
    <property type="term" value="F:FMN binding"/>
    <property type="evidence" value="ECO:0007669"/>
    <property type="project" value="InterPro"/>
</dbReference>
<dbReference type="GO" id="GO:0046872">
    <property type="term" value="F:metal ion binding"/>
    <property type="evidence" value="ECO:0007669"/>
    <property type="project" value="InterPro"/>
</dbReference>
<dbReference type="Gene3D" id="3.40.50.360">
    <property type="match status" value="1"/>
</dbReference>
<dbReference type="InterPro" id="IPR036866">
    <property type="entry name" value="RibonucZ/Hydroxyglut_hydro"/>
</dbReference>
<dbReference type="SUPFAM" id="SSF56281">
    <property type="entry name" value="Metallo-hydrolase/oxidoreductase"/>
    <property type="match status" value="1"/>
</dbReference>
<gene>
    <name evidence="3" type="ORF">E4K67_09800</name>
</gene>
<dbReference type="Proteomes" id="UP000298460">
    <property type="component" value="Unassembled WGS sequence"/>
</dbReference>